<feature type="region of interest" description="Disordered" evidence="1">
    <location>
        <begin position="547"/>
        <end position="573"/>
    </location>
</feature>
<feature type="domain" description="DNA2/NAM7 helicase helicase" evidence="2">
    <location>
        <begin position="1"/>
        <end position="293"/>
    </location>
</feature>
<dbReference type="AlphaFoldDB" id="A0AAD5TTP7"/>
<dbReference type="GO" id="GO:0071013">
    <property type="term" value="C:catalytic step 2 spliceosome"/>
    <property type="evidence" value="ECO:0007669"/>
    <property type="project" value="TreeGrafter"/>
</dbReference>
<gene>
    <name evidence="4" type="ORF">HK099_002094</name>
</gene>
<dbReference type="FunFam" id="3.40.50.300:FF:002863">
    <property type="entry name" value="Pre-mRNA-splicing factor cwf11"/>
    <property type="match status" value="1"/>
</dbReference>
<dbReference type="GO" id="GO:0004386">
    <property type="term" value="F:helicase activity"/>
    <property type="evidence" value="ECO:0007669"/>
    <property type="project" value="InterPro"/>
</dbReference>
<dbReference type="Gene3D" id="3.40.50.300">
    <property type="entry name" value="P-loop containing nucleotide triphosphate hydrolases"/>
    <property type="match status" value="2"/>
</dbReference>
<dbReference type="Proteomes" id="UP001211065">
    <property type="component" value="Unassembled WGS sequence"/>
</dbReference>
<dbReference type="InterPro" id="IPR047187">
    <property type="entry name" value="SF1_C_Upf1"/>
</dbReference>
<dbReference type="PANTHER" id="PTHR10887:SF5">
    <property type="entry name" value="RNA HELICASE AQUARIUS"/>
    <property type="match status" value="1"/>
</dbReference>
<dbReference type="CDD" id="cd18808">
    <property type="entry name" value="SF1_C_Upf1"/>
    <property type="match status" value="1"/>
</dbReference>
<dbReference type="Pfam" id="PF13086">
    <property type="entry name" value="AAA_11"/>
    <property type="match status" value="1"/>
</dbReference>
<dbReference type="InterPro" id="IPR041677">
    <property type="entry name" value="DNA2/NAM7_AAA_11"/>
</dbReference>
<feature type="compositionally biased region" description="Polar residues" evidence="1">
    <location>
        <begin position="640"/>
        <end position="649"/>
    </location>
</feature>
<dbReference type="InterPro" id="IPR045055">
    <property type="entry name" value="DNA2/NAM7-like"/>
</dbReference>
<sequence>MIVGPPGTGKTDVAVQIIANIYHNFPSQHTLLITHSNQALNQLFEKIAALDIDPRHLLRLGHGEEELEIEGSGAWGKYGRVNAFLEKRIELLAEVDRLAASLNVEGAHGNSCETAGYFFTYHVASRWNSYTEHAKSTAKKEYLVQHFPFYQFFSTSPTPHLFTVESTYQDALEVAEGCFRHIKLIFTELEEIRAFELLRSGRDRSNYLLVKEAKIVALTCTHAALKRRELVRLGFKYDNVVMEESAQILEVETFIPLLLQSPDTNFGESSQPKSRLQRVVLIGDHHQLPPVVQNGAFQRYGNMEQSLFTRFVRLGVPTIQLDRQGRAKSSLAEIFRWNYKNLGDLDIVKAEAGTEFSFSNPGFAYDYQVIDVPDYFNTGETEPIPHFYQNLGEAEYVVATFMYMRLLGYPAEKISILTTYNGQKELIKDILQKKCSWNPLFGKPQKVSTVDRFQGQQNDYILLSLVRTKSVGHFRDVRRLIVAMSRSRLGLLVFCRLKLFGNCVELKPAFDVLLQPRVEENKLHLKIGEKFGDVIPLRNTLSKVEVGEGESKKTKKKGKKSSTEVDEEKTSTADNKSFKIEGVQHLMQYVYDMTQEQIAWLRKQKEEAELLKRNAEEALENENEDKKIEEMEKNDAFKNSGETNDNQFVTEKMDE</sequence>
<organism evidence="4 5">
    <name type="scientific">Clydaea vesicula</name>
    <dbReference type="NCBI Taxonomy" id="447962"/>
    <lineage>
        <taxon>Eukaryota</taxon>
        <taxon>Fungi</taxon>
        <taxon>Fungi incertae sedis</taxon>
        <taxon>Chytridiomycota</taxon>
        <taxon>Chytridiomycota incertae sedis</taxon>
        <taxon>Chytridiomycetes</taxon>
        <taxon>Lobulomycetales</taxon>
        <taxon>Lobulomycetaceae</taxon>
        <taxon>Clydaea</taxon>
    </lineage>
</organism>
<feature type="compositionally biased region" description="Basic and acidic residues" evidence="1">
    <location>
        <begin position="624"/>
        <end position="636"/>
    </location>
</feature>
<dbReference type="EMBL" id="JADGJW010001670">
    <property type="protein sequence ID" value="KAJ3201802.1"/>
    <property type="molecule type" value="Genomic_DNA"/>
</dbReference>
<accession>A0AAD5TTP7</accession>
<dbReference type="PANTHER" id="PTHR10887">
    <property type="entry name" value="DNA2/NAM7 HELICASE FAMILY"/>
    <property type="match status" value="1"/>
</dbReference>
<keyword evidence="5" id="KW-1185">Reference proteome</keyword>
<comment type="caution">
    <text evidence="4">The sequence shown here is derived from an EMBL/GenBank/DDBJ whole genome shotgun (WGS) entry which is preliminary data.</text>
</comment>
<reference evidence="4" key="1">
    <citation type="submission" date="2020-05" db="EMBL/GenBank/DDBJ databases">
        <title>Phylogenomic resolution of chytrid fungi.</title>
        <authorList>
            <person name="Stajich J.E."/>
            <person name="Amses K."/>
            <person name="Simmons R."/>
            <person name="Seto K."/>
            <person name="Myers J."/>
            <person name="Bonds A."/>
            <person name="Quandt C.A."/>
            <person name="Barry K."/>
            <person name="Liu P."/>
            <person name="Grigoriev I."/>
            <person name="Longcore J.E."/>
            <person name="James T.Y."/>
        </authorList>
    </citation>
    <scope>NUCLEOTIDE SEQUENCE</scope>
    <source>
        <strain evidence="4">JEL0476</strain>
    </source>
</reference>
<protein>
    <recommendedName>
        <fullName evidence="6">Intron-binding protein aquarius</fullName>
    </recommendedName>
</protein>
<evidence type="ECO:0000313" key="5">
    <source>
        <dbReference type="Proteomes" id="UP001211065"/>
    </source>
</evidence>
<evidence type="ECO:0000256" key="1">
    <source>
        <dbReference type="SAM" id="MobiDB-lite"/>
    </source>
</evidence>
<feature type="domain" description="DNA2/NAM7 helicase-like C-terminal" evidence="3">
    <location>
        <begin position="303"/>
        <end position="496"/>
    </location>
</feature>
<dbReference type="GO" id="GO:0003729">
    <property type="term" value="F:mRNA binding"/>
    <property type="evidence" value="ECO:0007669"/>
    <property type="project" value="TreeGrafter"/>
</dbReference>
<dbReference type="CDD" id="cd17935">
    <property type="entry name" value="EEXXQc_AQR"/>
    <property type="match status" value="1"/>
</dbReference>
<dbReference type="SUPFAM" id="SSF52540">
    <property type="entry name" value="P-loop containing nucleoside triphosphate hydrolases"/>
    <property type="match status" value="1"/>
</dbReference>
<evidence type="ECO:0000259" key="3">
    <source>
        <dbReference type="Pfam" id="PF13087"/>
    </source>
</evidence>
<name>A0AAD5TTP7_9FUNG</name>
<evidence type="ECO:0000313" key="4">
    <source>
        <dbReference type="EMBL" id="KAJ3201802.1"/>
    </source>
</evidence>
<dbReference type="Pfam" id="PF13087">
    <property type="entry name" value="AAA_12"/>
    <property type="match status" value="1"/>
</dbReference>
<evidence type="ECO:0000259" key="2">
    <source>
        <dbReference type="Pfam" id="PF13086"/>
    </source>
</evidence>
<proteinExistence type="predicted"/>
<evidence type="ECO:0008006" key="6">
    <source>
        <dbReference type="Google" id="ProtNLM"/>
    </source>
</evidence>
<dbReference type="InterPro" id="IPR027417">
    <property type="entry name" value="P-loop_NTPase"/>
</dbReference>
<dbReference type="FunFam" id="3.40.50.300:FF:003210">
    <property type="entry name" value="RNA helicase aquarius"/>
    <property type="match status" value="1"/>
</dbReference>
<dbReference type="InterPro" id="IPR041679">
    <property type="entry name" value="DNA2/NAM7-like_C"/>
</dbReference>
<feature type="region of interest" description="Disordered" evidence="1">
    <location>
        <begin position="614"/>
        <end position="655"/>
    </location>
</feature>